<dbReference type="RefSeq" id="WP_254163163.1">
    <property type="nucleotide sequence ID" value="NZ_JAHESF010000008.1"/>
</dbReference>
<evidence type="ECO:0000313" key="1">
    <source>
        <dbReference type="EMBL" id="MBT1697293.1"/>
    </source>
</evidence>
<dbReference type="EMBL" id="JAHESF010000008">
    <property type="protein sequence ID" value="MBT1697293.1"/>
    <property type="molecule type" value="Genomic_DNA"/>
</dbReference>
<dbReference type="Gene3D" id="1.10.1740.10">
    <property type="match status" value="1"/>
</dbReference>
<keyword evidence="2" id="KW-1185">Reference proteome</keyword>
<reference evidence="1 2" key="1">
    <citation type="submission" date="2021-05" db="EMBL/GenBank/DDBJ databases">
        <title>A Polyphasic approach of four new species of the genus Ohtaekwangia: Ohtaekwangia histidinii sp. nov., Ohtaekwangia cretensis sp. nov., Ohtaekwangia indiensis sp. nov., Ohtaekwangia reichenbachii sp. nov. from diverse environment.</title>
        <authorList>
            <person name="Octaviana S."/>
        </authorList>
    </citation>
    <scope>NUCLEOTIDE SEQUENCE [LARGE SCALE GENOMIC DNA]</scope>
    <source>
        <strain evidence="1 2">PWU4</strain>
    </source>
</reference>
<dbReference type="InterPro" id="IPR013325">
    <property type="entry name" value="RNA_pol_sigma_r2"/>
</dbReference>
<protein>
    <submittedName>
        <fullName evidence="1">Sigma-70 family RNA polymerase sigma factor</fullName>
    </submittedName>
</protein>
<accession>A0AAP2DJ39</accession>
<organism evidence="1 2">
    <name type="scientific">Chryseosolibacter histidini</name>
    <dbReference type="NCBI Taxonomy" id="2782349"/>
    <lineage>
        <taxon>Bacteria</taxon>
        <taxon>Pseudomonadati</taxon>
        <taxon>Bacteroidota</taxon>
        <taxon>Cytophagia</taxon>
        <taxon>Cytophagales</taxon>
        <taxon>Chryseotaleaceae</taxon>
        <taxon>Chryseosolibacter</taxon>
    </lineage>
</organism>
<sequence>MMTLTAMEHDISTPAAREKFFMCLYESAFPVVGKFVSSRGGTFQDAKDIFQDALVIFYEKTREGNLSVEVSDEAYVLGIAKHLWIRKFNHDKSTVPLDEREAVTLPDHYFPTVESGKLVSFLARAGKRCMELLQAFYYEKRSADQIRNAFGYGSAHSATVQKFKCLEKVRDMVRSKSVTYEDFTE</sequence>
<proteinExistence type="predicted"/>
<dbReference type="SUPFAM" id="SSF88946">
    <property type="entry name" value="Sigma2 domain of RNA polymerase sigma factors"/>
    <property type="match status" value="1"/>
</dbReference>
<dbReference type="Proteomes" id="UP001319200">
    <property type="component" value="Unassembled WGS sequence"/>
</dbReference>
<dbReference type="AlphaFoldDB" id="A0AAP2DJ39"/>
<dbReference type="GO" id="GO:0003700">
    <property type="term" value="F:DNA-binding transcription factor activity"/>
    <property type="evidence" value="ECO:0007669"/>
    <property type="project" value="InterPro"/>
</dbReference>
<evidence type="ECO:0000313" key="2">
    <source>
        <dbReference type="Proteomes" id="UP001319200"/>
    </source>
</evidence>
<gene>
    <name evidence="1" type="ORF">KK083_10425</name>
</gene>
<dbReference type="GO" id="GO:0006352">
    <property type="term" value="P:DNA-templated transcription initiation"/>
    <property type="evidence" value="ECO:0007669"/>
    <property type="project" value="InterPro"/>
</dbReference>
<comment type="caution">
    <text evidence="1">The sequence shown here is derived from an EMBL/GenBank/DDBJ whole genome shotgun (WGS) entry which is preliminary data.</text>
</comment>
<name>A0AAP2DJ39_9BACT</name>